<dbReference type="InterPro" id="IPR015421">
    <property type="entry name" value="PyrdxlP-dep_Trfase_major"/>
</dbReference>
<dbReference type="KEGG" id="rga:RGR602_PC02183"/>
<keyword evidence="7" id="KW-0614">Plasmid</keyword>
<evidence type="ECO:0000256" key="2">
    <source>
        <dbReference type="ARBA" id="ARBA00022898"/>
    </source>
</evidence>
<keyword evidence="4" id="KW-0238">DNA-binding</keyword>
<dbReference type="HOGENOM" id="CLU_017584_0_0_5"/>
<protein>
    <submittedName>
        <fullName evidence="7">Transcriptional regulator/aminotransferase domain-containing protein</fullName>
    </submittedName>
</protein>
<evidence type="ECO:0000256" key="1">
    <source>
        <dbReference type="ARBA" id="ARBA00005384"/>
    </source>
</evidence>
<dbReference type="PROSITE" id="PS50949">
    <property type="entry name" value="HTH_GNTR"/>
    <property type="match status" value="1"/>
</dbReference>
<geneLocation type="plasmid" evidence="7 8">
    <name>pRgalR602c</name>
</geneLocation>
<dbReference type="InterPro" id="IPR036390">
    <property type="entry name" value="WH_DNA-bd_sf"/>
</dbReference>
<gene>
    <name evidence="7" type="ORF">RGR602_PC02183</name>
</gene>
<keyword evidence="7" id="KW-0032">Aminotransferase</keyword>
<dbReference type="GO" id="GO:0003677">
    <property type="term" value="F:DNA binding"/>
    <property type="evidence" value="ECO:0007669"/>
    <property type="project" value="UniProtKB-KW"/>
</dbReference>
<dbReference type="SUPFAM" id="SSF46785">
    <property type="entry name" value="Winged helix' DNA-binding domain"/>
    <property type="match status" value="1"/>
</dbReference>
<accession>A0A0B4XHX6</accession>
<evidence type="ECO:0000313" key="7">
    <source>
        <dbReference type="EMBL" id="AJD46203.1"/>
    </source>
</evidence>
<keyword evidence="5" id="KW-0804">Transcription</keyword>
<dbReference type="SUPFAM" id="SSF53383">
    <property type="entry name" value="PLP-dependent transferases"/>
    <property type="match status" value="1"/>
</dbReference>
<dbReference type="GO" id="GO:0003700">
    <property type="term" value="F:DNA-binding transcription factor activity"/>
    <property type="evidence" value="ECO:0007669"/>
    <property type="project" value="InterPro"/>
</dbReference>
<evidence type="ECO:0000256" key="3">
    <source>
        <dbReference type="ARBA" id="ARBA00023015"/>
    </source>
</evidence>
<evidence type="ECO:0000313" key="8">
    <source>
        <dbReference type="Proteomes" id="UP000031368"/>
    </source>
</evidence>
<keyword evidence="2" id="KW-0663">Pyridoxal phosphate</keyword>
<feature type="domain" description="HTH gntR-type" evidence="6">
    <location>
        <begin position="47"/>
        <end position="115"/>
    </location>
</feature>
<dbReference type="Pfam" id="PF00155">
    <property type="entry name" value="Aminotran_1_2"/>
    <property type="match status" value="1"/>
</dbReference>
<reference evidence="7 8" key="1">
    <citation type="submission" date="2013-11" db="EMBL/GenBank/DDBJ databases">
        <title>Complete genome sequence of Rhizobium gallicum bv. gallicum R602.</title>
        <authorList>
            <person name="Bustos P."/>
            <person name="Santamaria R.I."/>
            <person name="Lozano L."/>
            <person name="Acosta J.L."/>
            <person name="Ormeno-Orrillo E."/>
            <person name="Rogel M.A."/>
            <person name="Romero D."/>
            <person name="Cevallos M.A."/>
            <person name="Martinez-Romero E."/>
            <person name="Gonzalez V."/>
        </authorList>
    </citation>
    <scope>NUCLEOTIDE SEQUENCE [LARGE SCALE GENOMIC DNA]</scope>
    <source>
        <strain evidence="7 8">R602</strain>
        <plasmid evidence="7 8">pRgalR602c</plasmid>
    </source>
</reference>
<dbReference type="Gene3D" id="1.10.10.10">
    <property type="entry name" value="Winged helix-like DNA-binding domain superfamily/Winged helix DNA-binding domain"/>
    <property type="match status" value="1"/>
</dbReference>
<dbReference type="InterPro" id="IPR015424">
    <property type="entry name" value="PyrdxlP-dep_Trfase"/>
</dbReference>
<dbReference type="InterPro" id="IPR036388">
    <property type="entry name" value="WH-like_DNA-bd_sf"/>
</dbReference>
<dbReference type="GO" id="GO:0008483">
    <property type="term" value="F:transaminase activity"/>
    <property type="evidence" value="ECO:0007669"/>
    <property type="project" value="UniProtKB-KW"/>
</dbReference>
<keyword evidence="7" id="KW-0808">Transferase</keyword>
<dbReference type="InterPro" id="IPR004839">
    <property type="entry name" value="Aminotransferase_I/II_large"/>
</dbReference>
<dbReference type="InterPro" id="IPR015422">
    <property type="entry name" value="PyrdxlP-dep_Trfase_small"/>
</dbReference>
<organism evidence="7 8">
    <name type="scientific">Rhizobium gallicum bv. gallicum R602sp</name>
    <dbReference type="NCBI Taxonomy" id="1041138"/>
    <lineage>
        <taxon>Bacteria</taxon>
        <taxon>Pseudomonadati</taxon>
        <taxon>Pseudomonadota</taxon>
        <taxon>Alphaproteobacteria</taxon>
        <taxon>Hyphomicrobiales</taxon>
        <taxon>Rhizobiaceae</taxon>
        <taxon>Rhizobium/Agrobacterium group</taxon>
        <taxon>Rhizobium</taxon>
    </lineage>
</organism>
<dbReference type="CDD" id="cd07377">
    <property type="entry name" value="WHTH_GntR"/>
    <property type="match status" value="1"/>
</dbReference>
<comment type="similarity">
    <text evidence="1">In the C-terminal section; belongs to the class-I pyridoxal-phosphate-dependent aminotransferase family.</text>
</comment>
<dbReference type="GO" id="GO:0030170">
    <property type="term" value="F:pyridoxal phosphate binding"/>
    <property type="evidence" value="ECO:0007669"/>
    <property type="project" value="InterPro"/>
</dbReference>
<name>A0A0B4XHX6_9HYPH</name>
<keyword evidence="8" id="KW-1185">Reference proteome</keyword>
<dbReference type="CDD" id="cd00609">
    <property type="entry name" value="AAT_like"/>
    <property type="match status" value="1"/>
</dbReference>
<dbReference type="SMART" id="SM00345">
    <property type="entry name" value="HTH_GNTR"/>
    <property type="match status" value="1"/>
</dbReference>
<dbReference type="Gene3D" id="3.40.640.10">
    <property type="entry name" value="Type I PLP-dependent aspartate aminotransferase-like (Major domain)"/>
    <property type="match status" value="1"/>
</dbReference>
<dbReference type="PANTHER" id="PTHR46577:SF1">
    <property type="entry name" value="HTH-TYPE TRANSCRIPTIONAL REGULATORY PROTEIN GABR"/>
    <property type="match status" value="1"/>
</dbReference>
<dbReference type="InterPro" id="IPR000524">
    <property type="entry name" value="Tscrpt_reg_HTH_GntR"/>
</dbReference>
<evidence type="ECO:0000256" key="5">
    <source>
        <dbReference type="ARBA" id="ARBA00023163"/>
    </source>
</evidence>
<dbReference type="Proteomes" id="UP000031368">
    <property type="component" value="Plasmid pRgalR602c"/>
</dbReference>
<dbReference type="PANTHER" id="PTHR46577">
    <property type="entry name" value="HTH-TYPE TRANSCRIPTIONAL REGULATORY PROTEIN GABR"/>
    <property type="match status" value="1"/>
</dbReference>
<dbReference type="EMBL" id="CP006880">
    <property type="protein sequence ID" value="AJD46203.1"/>
    <property type="molecule type" value="Genomic_DNA"/>
</dbReference>
<keyword evidence="3" id="KW-0805">Transcription regulation</keyword>
<evidence type="ECO:0000256" key="4">
    <source>
        <dbReference type="ARBA" id="ARBA00023125"/>
    </source>
</evidence>
<proteinExistence type="inferred from homology"/>
<dbReference type="Gene3D" id="3.90.1150.10">
    <property type="entry name" value="Aspartate Aminotransferase, domain 1"/>
    <property type="match status" value="1"/>
</dbReference>
<dbReference type="InterPro" id="IPR051446">
    <property type="entry name" value="HTH_trans_reg/aminotransferase"/>
</dbReference>
<sequence length="495" mass="54166">MAFPAAQIIPKVRKRQWERILPLSIELIFTSVYIMTNWRPDPSQLRRPAYLSLAEQIARAIADGKLSDGDRLPPHRKMADDLQLSVQTVSRAYDELIRRGLIAGEIGRGSFVQTQPREPEPPYLPERLGEVIDLSILKPVCEQLHLEKMRQAFAWLSENLPSSSALSFRPNMVFPRHRAIAADWLSRCGLDVSPLNICLTNGATSGMTVALMSVAPPGSTVATEAISHHTLVPLSTYLGLHLEGLAIDEEGMIPEALDEACRKGPIRAVFLQPSVINPMAALMSAKRRQQLADVAARHDIAIIENDILGPLVEDRAPPIAAFAPERTLYVTSFTKITVPGLRIGYLAAPDRYVAAVANRHLVSSWMATPAIAEIATRWVSDGTALELVRWQREALKSRHAIAAETLTGLAYRAHPQSLHVWLPLSGAHQEETFVSQARLRGVAIAPGTSFRTADQGWTPAVRISLGSTTENELRTGLGVVASLAQGNPEALLLAI</sequence>
<dbReference type="AlphaFoldDB" id="A0A0B4XHX6"/>
<evidence type="ECO:0000259" key="6">
    <source>
        <dbReference type="PROSITE" id="PS50949"/>
    </source>
</evidence>
<dbReference type="Pfam" id="PF00392">
    <property type="entry name" value="GntR"/>
    <property type="match status" value="1"/>
</dbReference>